<protein>
    <submittedName>
        <fullName evidence="5">SDR family oxidoreductase</fullName>
    </submittedName>
</protein>
<reference evidence="5" key="1">
    <citation type="journal article" date="2023" name="Microbiol Resour">
        <title>Genome Sequences of Rhodoplanes serenus and Two Thermotolerant Strains, Rhodoplanes tepidamans and 'Rhodoplanes cryptolactis,' Further Refine the Genus.</title>
        <authorList>
            <person name="Rayyan A.A."/>
            <person name="Kyndt J.A."/>
        </authorList>
    </citation>
    <scope>NUCLEOTIDE SEQUENCE</scope>
    <source>
        <strain evidence="5">DSM 9987</strain>
    </source>
</reference>
<keyword evidence="6" id="KW-1185">Reference proteome</keyword>
<organism evidence="5 6">
    <name type="scientific">Rhodoplanes tepidamans</name>
    <name type="common">Rhodoplanes cryptolactis</name>
    <dbReference type="NCBI Taxonomy" id="200616"/>
    <lineage>
        <taxon>Bacteria</taxon>
        <taxon>Pseudomonadati</taxon>
        <taxon>Pseudomonadota</taxon>
        <taxon>Alphaproteobacteria</taxon>
        <taxon>Hyphomicrobiales</taxon>
        <taxon>Nitrobacteraceae</taxon>
        <taxon>Rhodoplanes</taxon>
    </lineage>
</organism>
<dbReference type="PROSITE" id="PS00061">
    <property type="entry name" value="ADH_SHORT"/>
    <property type="match status" value="1"/>
</dbReference>
<evidence type="ECO:0000256" key="2">
    <source>
        <dbReference type="ARBA" id="ARBA00023002"/>
    </source>
</evidence>
<name>A0ABT5J704_RHOTP</name>
<evidence type="ECO:0000256" key="3">
    <source>
        <dbReference type="SAM" id="Phobius"/>
    </source>
</evidence>
<dbReference type="InterPro" id="IPR020904">
    <property type="entry name" value="Sc_DH/Rdtase_CS"/>
</dbReference>
<evidence type="ECO:0000313" key="6">
    <source>
        <dbReference type="Proteomes" id="UP001165652"/>
    </source>
</evidence>
<comment type="similarity">
    <text evidence="1">Belongs to the short-chain dehydrogenases/reductases (SDR) family.</text>
</comment>
<feature type="transmembrane region" description="Helical" evidence="3">
    <location>
        <begin position="303"/>
        <end position="323"/>
    </location>
</feature>
<comment type="caution">
    <text evidence="5">The sequence shown here is derived from an EMBL/GenBank/DDBJ whole genome shotgun (WGS) entry which is preliminary data.</text>
</comment>
<accession>A0ABT5J704</accession>
<evidence type="ECO:0000256" key="1">
    <source>
        <dbReference type="ARBA" id="ARBA00006484"/>
    </source>
</evidence>
<feature type="domain" description="Ketoreductase" evidence="4">
    <location>
        <begin position="3"/>
        <end position="189"/>
    </location>
</feature>
<dbReference type="Pfam" id="PF00106">
    <property type="entry name" value="adh_short"/>
    <property type="match status" value="1"/>
</dbReference>
<sequence>MALTVVITGAGAGVGRATAVEFARRGAHVALLARGRERLDAAAREVRAHGVEALAIPVDVADAAAVDEAAARVERELGAIDVWVNVAMATVFAPVHAIAPDEFRRVTEVTYLGQVYGTMAALKRMRPRDRGTIVQVGSALSYRAIPLQSAYCGAKFAIRGFTDALRSELLHDKSRVRLTMVQLPAVNTPQFDWARNKMPRRAQPVPPIYQPEAIAREIVRAADRAPRELWIGYPALKAIIGTLLLPRVADRMLAEDAYGGQMTQEPSDPHRPDNLFTPVPGDPGAHGRFDRRAHPRVIGFDPALLRAGALLGLLGALAGAFALGHIEARATARSAARRTLSPPLRRPTHR</sequence>
<evidence type="ECO:0000259" key="4">
    <source>
        <dbReference type="SMART" id="SM00822"/>
    </source>
</evidence>
<keyword evidence="3" id="KW-1133">Transmembrane helix</keyword>
<keyword evidence="2" id="KW-0560">Oxidoreductase</keyword>
<keyword evidence="3" id="KW-0812">Transmembrane</keyword>
<dbReference type="NCBIfam" id="NF005495">
    <property type="entry name" value="PRK07109.1"/>
    <property type="match status" value="1"/>
</dbReference>
<keyword evidence="3" id="KW-0472">Membrane</keyword>
<dbReference type="SUPFAM" id="SSF51735">
    <property type="entry name" value="NAD(P)-binding Rossmann-fold domains"/>
    <property type="match status" value="1"/>
</dbReference>
<dbReference type="RefSeq" id="WP_272776271.1">
    <property type="nucleotide sequence ID" value="NZ_JAQQLI010000007.1"/>
</dbReference>
<dbReference type="PRINTS" id="PR00081">
    <property type="entry name" value="GDHRDH"/>
</dbReference>
<dbReference type="Proteomes" id="UP001165652">
    <property type="component" value="Unassembled WGS sequence"/>
</dbReference>
<dbReference type="InterPro" id="IPR036291">
    <property type="entry name" value="NAD(P)-bd_dom_sf"/>
</dbReference>
<dbReference type="Gene3D" id="3.40.50.720">
    <property type="entry name" value="NAD(P)-binding Rossmann-like Domain"/>
    <property type="match status" value="1"/>
</dbReference>
<proteinExistence type="inferred from homology"/>
<reference evidence="5" key="2">
    <citation type="submission" date="2023-02" db="EMBL/GenBank/DDBJ databases">
        <authorList>
            <person name="Rayyan A."/>
            <person name="Meyer T."/>
            <person name="Kyndt J.A."/>
        </authorList>
    </citation>
    <scope>NUCLEOTIDE SEQUENCE</scope>
    <source>
        <strain evidence="5">DSM 9987</strain>
    </source>
</reference>
<dbReference type="PANTHER" id="PTHR44196:SF1">
    <property type="entry name" value="DEHYDROGENASE_REDUCTASE SDR FAMILY MEMBER 7B"/>
    <property type="match status" value="1"/>
</dbReference>
<dbReference type="EMBL" id="JAQQLI010000007">
    <property type="protein sequence ID" value="MDC7785427.1"/>
    <property type="molecule type" value="Genomic_DNA"/>
</dbReference>
<dbReference type="PANTHER" id="PTHR44196">
    <property type="entry name" value="DEHYDROGENASE/REDUCTASE SDR FAMILY MEMBER 7B"/>
    <property type="match status" value="1"/>
</dbReference>
<gene>
    <name evidence="5" type="ORF">PQJ73_07015</name>
</gene>
<dbReference type="SMART" id="SM00822">
    <property type="entry name" value="PKS_KR"/>
    <property type="match status" value="1"/>
</dbReference>
<dbReference type="InterPro" id="IPR002347">
    <property type="entry name" value="SDR_fam"/>
</dbReference>
<evidence type="ECO:0000313" key="5">
    <source>
        <dbReference type="EMBL" id="MDC7785427.1"/>
    </source>
</evidence>
<dbReference type="InterPro" id="IPR057326">
    <property type="entry name" value="KR_dom"/>
</dbReference>